<accession>A0A3D8R2H3</accession>
<dbReference type="PANTHER" id="PTHR33928">
    <property type="entry name" value="POLYGALACTURONASE QRT3"/>
    <property type="match status" value="1"/>
</dbReference>
<feature type="chain" id="PRO_5017704611" description="Rhamnogalacturonase A/B/Epimerase-like pectate lyase domain-containing protein" evidence="1">
    <location>
        <begin position="22"/>
        <end position="811"/>
    </location>
</feature>
<dbReference type="Pfam" id="PF12708">
    <property type="entry name" value="Pect-lyase_RHGA_epim"/>
    <property type="match status" value="2"/>
</dbReference>
<dbReference type="Proteomes" id="UP000256328">
    <property type="component" value="Unassembled WGS sequence"/>
</dbReference>
<reference evidence="3 4" key="1">
    <citation type="journal article" date="2018" name="IMA Fungus">
        <title>IMA Genome-F 9: Draft genome sequence of Annulohypoxylon stygium, Aspergillus mulundensis, Berkeleyomyces basicola (syn. Thielaviopsis basicola), Ceratocystis smalleyi, two Cercospora beticola strains, Coleophoma cylindrospora, Fusarium fracticaudum, Phialophora cf. hyalina, and Morchella septimelata.</title>
        <authorList>
            <person name="Wingfield B.D."/>
            <person name="Bills G.F."/>
            <person name="Dong Y."/>
            <person name="Huang W."/>
            <person name="Nel W.J."/>
            <person name="Swalarsk-Parry B.S."/>
            <person name="Vaghefi N."/>
            <person name="Wilken P.M."/>
            <person name="An Z."/>
            <person name="de Beer Z.W."/>
            <person name="De Vos L."/>
            <person name="Chen L."/>
            <person name="Duong T.A."/>
            <person name="Gao Y."/>
            <person name="Hammerbacher A."/>
            <person name="Kikkert J.R."/>
            <person name="Li Y."/>
            <person name="Li H."/>
            <person name="Li K."/>
            <person name="Li Q."/>
            <person name="Liu X."/>
            <person name="Ma X."/>
            <person name="Naidoo K."/>
            <person name="Pethybridge S.J."/>
            <person name="Sun J."/>
            <person name="Steenkamp E.T."/>
            <person name="van der Nest M.A."/>
            <person name="van Wyk S."/>
            <person name="Wingfield M.J."/>
            <person name="Xiong C."/>
            <person name="Yue Q."/>
            <person name="Zhang X."/>
        </authorList>
    </citation>
    <scope>NUCLEOTIDE SEQUENCE [LARGE SCALE GENOMIC DNA]</scope>
    <source>
        <strain evidence="3 4">BP5796</strain>
    </source>
</reference>
<feature type="signal peptide" evidence="1">
    <location>
        <begin position="1"/>
        <end position="21"/>
    </location>
</feature>
<proteinExistence type="predicted"/>
<evidence type="ECO:0000313" key="4">
    <source>
        <dbReference type="Proteomes" id="UP000256328"/>
    </source>
</evidence>
<dbReference type="OrthoDB" id="1046782at2759"/>
<organism evidence="3 4">
    <name type="scientific">Coleophoma crateriformis</name>
    <dbReference type="NCBI Taxonomy" id="565419"/>
    <lineage>
        <taxon>Eukaryota</taxon>
        <taxon>Fungi</taxon>
        <taxon>Dikarya</taxon>
        <taxon>Ascomycota</taxon>
        <taxon>Pezizomycotina</taxon>
        <taxon>Leotiomycetes</taxon>
        <taxon>Helotiales</taxon>
        <taxon>Dermateaceae</taxon>
        <taxon>Coleophoma</taxon>
    </lineage>
</organism>
<evidence type="ECO:0000313" key="3">
    <source>
        <dbReference type="EMBL" id="RDW68227.1"/>
    </source>
</evidence>
<keyword evidence="1" id="KW-0732">Signal</keyword>
<dbReference type="PANTHER" id="PTHR33928:SF2">
    <property type="entry name" value="PECTATE LYASE SUPERFAMILY PROTEIN DOMAIN-CONTAINING PROTEIN-RELATED"/>
    <property type="match status" value="1"/>
</dbReference>
<evidence type="ECO:0000256" key="1">
    <source>
        <dbReference type="SAM" id="SignalP"/>
    </source>
</evidence>
<dbReference type="Gene3D" id="2.160.20.10">
    <property type="entry name" value="Single-stranded right-handed beta-helix, Pectin lyase-like"/>
    <property type="match status" value="2"/>
</dbReference>
<feature type="domain" description="Rhamnogalacturonase A/B/Epimerase-like pectate lyase" evidence="2">
    <location>
        <begin position="449"/>
        <end position="506"/>
    </location>
</feature>
<name>A0A3D8R2H3_9HELO</name>
<evidence type="ECO:0000259" key="2">
    <source>
        <dbReference type="Pfam" id="PF12708"/>
    </source>
</evidence>
<protein>
    <recommendedName>
        <fullName evidence="2">Rhamnogalacturonase A/B/Epimerase-like pectate lyase domain-containing protein</fullName>
    </recommendedName>
</protein>
<dbReference type="GO" id="GO:0004650">
    <property type="term" value="F:polygalacturonase activity"/>
    <property type="evidence" value="ECO:0007669"/>
    <property type="project" value="InterPro"/>
</dbReference>
<dbReference type="InterPro" id="IPR024535">
    <property type="entry name" value="RHGA/B-epi-like_pectate_lyase"/>
</dbReference>
<comment type="caution">
    <text evidence="3">The sequence shown here is derived from an EMBL/GenBank/DDBJ whole genome shotgun (WGS) entry which is preliminary data.</text>
</comment>
<dbReference type="CDD" id="cd23668">
    <property type="entry name" value="GH55_beta13glucanase-like"/>
    <property type="match status" value="1"/>
</dbReference>
<feature type="domain" description="Rhamnogalacturonase A/B/Epimerase-like pectate lyase" evidence="2">
    <location>
        <begin position="74"/>
        <end position="293"/>
    </location>
</feature>
<dbReference type="EMBL" id="PDLN01000013">
    <property type="protein sequence ID" value="RDW68227.1"/>
    <property type="molecule type" value="Genomic_DNA"/>
</dbReference>
<dbReference type="InterPro" id="IPR012334">
    <property type="entry name" value="Pectin_lyas_fold"/>
</dbReference>
<dbReference type="AlphaFoldDB" id="A0A3D8R2H3"/>
<sequence length="811" mass="85833">MKLLNISGLSLLLSASSAAVADNVRRQYNNGTSNASVFWREAMIHNGRPGYLNSEDAALYSVWRDVRNSTFAGGVVADGVTDDSAAIQAAINFATGEVLYSRSGTAAQTTVPALVYIPGGNYLINSSLQVPVQTIIIGDPLDPPVLIADPSLGQNAIIYVYDANFGLQPTTQFFQGLRNLVLDTTRVPSNVSGNGINIPGSQASSFSNLHFKMTVGSQHLGIQMYGPNDAGGSALMIGDLSFYGGGTGIRLNNQQFNFKNMTFDSVGTAISVHHVFTATLQGMRFINCGLGVDLDASDVAGSISLIDSSCSSTNGSISNSSASIIQTRNSTAGDFTLVVENVKNENCGATVVDVDNGSALLRGSVHGAWVMGPIFGDGSSNTTSNQISTAPYANGTSSGGLGNGTLYNSTTAGRYIDVNRSALVTDAHGNYVTLGFPQYEDYDISQVSNVKSDFGAVGDGRTDDTVAIQAALTTNAGKKITFIPSGTYLIKQTVFVPAGSIIVGEVWSVLNAAGPIFSDEANPQPMLRVGNPGDIGVAQFSDMLFSVSGVLPGVILVEVNMAGESKGDVGFWNSHFRVGGWVGSGNIRQKYTSNCKAAFLMLHLAKTSSTYLENVWGWTADHDMDGGPNMNIATGRGVLIEATKGTWLVGTGFEHNALYQYQLVDAENVFFGMQQVETPYWQGPGSPNPAPNPWSPNSAYFDPTFSNCGTDAQCTMAWAMRVVGGQDIYAYNSAFWVFFNHWAPGNYGSSIAQSAVAQTSCGTVEAGTSDLFWFNIDTRACDYVVYDNNRTQTRQVNAPGSWGGAVGAYLA</sequence>
<gene>
    <name evidence="3" type="ORF">BP5796_08884</name>
</gene>
<dbReference type="InterPro" id="IPR039279">
    <property type="entry name" value="QRT3-like"/>
</dbReference>
<dbReference type="InterPro" id="IPR011050">
    <property type="entry name" value="Pectin_lyase_fold/virulence"/>
</dbReference>
<keyword evidence="4" id="KW-1185">Reference proteome</keyword>
<dbReference type="SUPFAM" id="SSF51126">
    <property type="entry name" value="Pectin lyase-like"/>
    <property type="match status" value="2"/>
</dbReference>
<dbReference type="FunFam" id="2.160.20.10:FF:000049">
    <property type="entry name" value="Putative exo-beta-1,3-glucanase"/>
    <property type="match status" value="1"/>
</dbReference>